<evidence type="ECO:0000259" key="4">
    <source>
        <dbReference type="Pfam" id="PF00535"/>
    </source>
</evidence>
<evidence type="ECO:0000256" key="2">
    <source>
        <dbReference type="ARBA" id="ARBA00022676"/>
    </source>
</evidence>
<dbReference type="Gene3D" id="3.90.550.10">
    <property type="entry name" value="Spore Coat Polysaccharide Biosynthesis Protein SpsA, Chain A"/>
    <property type="match status" value="1"/>
</dbReference>
<proteinExistence type="inferred from homology"/>
<name>A0A454JD85_9NEIS</name>
<dbReference type="InterPro" id="IPR029044">
    <property type="entry name" value="Nucleotide-diphossugar_trans"/>
</dbReference>
<sequence>MKISIVIPAHNEEKYTNRCLSSINDQAIPKNLEVEIIVILNRCTDKTKEIAQTYGATILSNNSKNISAIKI</sequence>
<keyword evidence="3 5" id="KW-0808">Transferase</keyword>
<dbReference type="Pfam" id="PF00535">
    <property type="entry name" value="Glycos_transf_2"/>
    <property type="match status" value="1"/>
</dbReference>
<evidence type="ECO:0000313" key="6">
    <source>
        <dbReference type="Proteomes" id="UP000274139"/>
    </source>
</evidence>
<keyword evidence="6" id="KW-1185">Reference proteome</keyword>
<dbReference type="EMBL" id="RFAR01000117">
    <property type="protein sequence ID" value="RMC91329.1"/>
    <property type="molecule type" value="Genomic_DNA"/>
</dbReference>
<dbReference type="OrthoDB" id="9777873at2"/>
<dbReference type="RefSeq" id="WP_103526345.1">
    <property type="nucleotide sequence ID" value="NZ_JAIZDC010000002.1"/>
</dbReference>
<dbReference type="InterPro" id="IPR001173">
    <property type="entry name" value="Glyco_trans_2-like"/>
</dbReference>
<organism evidence="5 6">
    <name type="scientific">Aquitalea palustris</name>
    <dbReference type="NCBI Taxonomy" id="2480983"/>
    <lineage>
        <taxon>Bacteria</taxon>
        <taxon>Pseudomonadati</taxon>
        <taxon>Pseudomonadota</taxon>
        <taxon>Betaproteobacteria</taxon>
        <taxon>Neisseriales</taxon>
        <taxon>Chromobacteriaceae</taxon>
        <taxon>Aquitalea</taxon>
    </lineage>
</organism>
<evidence type="ECO:0000313" key="5">
    <source>
        <dbReference type="EMBL" id="RMC91329.1"/>
    </source>
</evidence>
<dbReference type="AlphaFoldDB" id="A0A454JD85"/>
<comment type="similarity">
    <text evidence="1">Belongs to the glycosyltransferase 2 family.</text>
</comment>
<reference evidence="5 6" key="1">
    <citation type="submission" date="2018-10" db="EMBL/GenBank/DDBJ databases">
        <title>Draft genome sequence of Aquitalea MWU14-2217 isolated from a wild cranberry bog in Provincetown, Massachusetts.</title>
        <authorList>
            <person name="Ebadzadsahrai G."/>
            <person name="Soby S."/>
        </authorList>
    </citation>
    <scope>NUCLEOTIDE SEQUENCE [LARGE SCALE GENOMIC DNA]</scope>
    <source>
        <strain evidence="5 6">MWU14-2217</strain>
    </source>
</reference>
<protein>
    <submittedName>
        <fullName evidence="5">Glycosyltransferase</fullName>
    </submittedName>
</protein>
<dbReference type="GO" id="GO:0016757">
    <property type="term" value="F:glycosyltransferase activity"/>
    <property type="evidence" value="ECO:0007669"/>
    <property type="project" value="UniProtKB-KW"/>
</dbReference>
<evidence type="ECO:0000256" key="1">
    <source>
        <dbReference type="ARBA" id="ARBA00006739"/>
    </source>
</evidence>
<dbReference type="PANTHER" id="PTHR43630:SF1">
    <property type="entry name" value="POLY-BETA-1,6-N-ACETYL-D-GLUCOSAMINE SYNTHASE"/>
    <property type="match status" value="1"/>
</dbReference>
<keyword evidence="2" id="KW-0328">Glycosyltransferase</keyword>
<dbReference type="Proteomes" id="UP000274139">
    <property type="component" value="Unassembled WGS sequence"/>
</dbReference>
<evidence type="ECO:0000256" key="3">
    <source>
        <dbReference type="ARBA" id="ARBA00022679"/>
    </source>
</evidence>
<dbReference type="SUPFAM" id="SSF53448">
    <property type="entry name" value="Nucleotide-diphospho-sugar transferases"/>
    <property type="match status" value="1"/>
</dbReference>
<accession>A0A454JD85</accession>
<feature type="domain" description="Glycosyltransferase 2-like" evidence="4">
    <location>
        <begin position="4"/>
        <end position="61"/>
    </location>
</feature>
<dbReference type="PANTHER" id="PTHR43630">
    <property type="entry name" value="POLY-BETA-1,6-N-ACETYL-D-GLUCOSAMINE SYNTHASE"/>
    <property type="match status" value="1"/>
</dbReference>
<gene>
    <name evidence="5" type="ORF">EAY64_19345</name>
</gene>
<comment type="caution">
    <text evidence="5">The sequence shown here is derived from an EMBL/GenBank/DDBJ whole genome shotgun (WGS) entry which is preliminary data.</text>
</comment>